<name>A0ABN9RIN9_9DINO</name>
<feature type="region of interest" description="Disordered" evidence="1">
    <location>
        <begin position="50"/>
        <end position="71"/>
    </location>
</feature>
<organism evidence="2 3">
    <name type="scientific">Prorocentrum cordatum</name>
    <dbReference type="NCBI Taxonomy" id="2364126"/>
    <lineage>
        <taxon>Eukaryota</taxon>
        <taxon>Sar</taxon>
        <taxon>Alveolata</taxon>
        <taxon>Dinophyceae</taxon>
        <taxon>Prorocentrales</taxon>
        <taxon>Prorocentraceae</taxon>
        <taxon>Prorocentrum</taxon>
    </lineage>
</organism>
<proteinExistence type="predicted"/>
<dbReference type="EMBL" id="CAUYUJ010006725">
    <property type="protein sequence ID" value="CAK0818433.1"/>
    <property type="molecule type" value="Genomic_DNA"/>
</dbReference>
<accession>A0ABN9RIN9</accession>
<feature type="region of interest" description="Disordered" evidence="1">
    <location>
        <begin position="168"/>
        <end position="198"/>
    </location>
</feature>
<sequence length="323" mass="37065">MKLSKKEIDDTFSALRYQLSKRSDKSALDDYMKLKADADRRDWLAKFVVDPSTGGSTASSSTTVTKRDTEKEVDEWLTEKQLGGPQWLNDPYAAKILCESGDLEDRPHRYPSLAKANIKEFKFTREMMMRMSGTEEQSKVTTEAEMDPEQYMQVQRAMADSLKRQMLADNTTTPDPKGKKSKKVKTPPEDETEEEKLAREARDALRNRLASKNKTLKELKAYFDGVLNEMRDVDWVKERLVKKNLPAAMGDFVATQVTEQLSKIEPLQALYYECKAVPDSEWTDKKLEKFTDVVNSKKNTFKTGYDKFVKETWTDVKGMCGPK</sequence>
<gene>
    <name evidence="2" type="ORF">PCOR1329_LOCUS20721</name>
</gene>
<feature type="compositionally biased region" description="Low complexity" evidence="1">
    <location>
        <begin position="52"/>
        <end position="64"/>
    </location>
</feature>
<protein>
    <submittedName>
        <fullName evidence="2">Uncharacterized protein</fullName>
    </submittedName>
</protein>
<keyword evidence="3" id="KW-1185">Reference proteome</keyword>
<reference evidence="2" key="1">
    <citation type="submission" date="2023-10" db="EMBL/GenBank/DDBJ databases">
        <authorList>
            <person name="Chen Y."/>
            <person name="Shah S."/>
            <person name="Dougan E. K."/>
            <person name="Thang M."/>
            <person name="Chan C."/>
        </authorList>
    </citation>
    <scope>NUCLEOTIDE SEQUENCE [LARGE SCALE GENOMIC DNA]</scope>
</reference>
<comment type="caution">
    <text evidence="2">The sequence shown here is derived from an EMBL/GenBank/DDBJ whole genome shotgun (WGS) entry which is preliminary data.</text>
</comment>
<evidence type="ECO:0000313" key="3">
    <source>
        <dbReference type="Proteomes" id="UP001189429"/>
    </source>
</evidence>
<evidence type="ECO:0000256" key="1">
    <source>
        <dbReference type="SAM" id="MobiDB-lite"/>
    </source>
</evidence>
<evidence type="ECO:0000313" key="2">
    <source>
        <dbReference type="EMBL" id="CAK0818433.1"/>
    </source>
</evidence>
<dbReference type="Proteomes" id="UP001189429">
    <property type="component" value="Unassembled WGS sequence"/>
</dbReference>